<organism evidence="1 2">
    <name type="scientific">Catenulispora subtropica</name>
    <dbReference type="NCBI Taxonomy" id="450798"/>
    <lineage>
        <taxon>Bacteria</taxon>
        <taxon>Bacillati</taxon>
        <taxon>Actinomycetota</taxon>
        <taxon>Actinomycetes</taxon>
        <taxon>Catenulisporales</taxon>
        <taxon>Catenulisporaceae</taxon>
        <taxon>Catenulispora</taxon>
    </lineage>
</organism>
<keyword evidence="2" id="KW-1185">Reference proteome</keyword>
<evidence type="ECO:0008006" key="3">
    <source>
        <dbReference type="Google" id="ProtNLM"/>
    </source>
</evidence>
<gene>
    <name evidence="1" type="ORF">GCM10009838_50950</name>
</gene>
<name>A0ABP5DRK2_9ACTN</name>
<dbReference type="RefSeq" id="WP_344659632.1">
    <property type="nucleotide sequence ID" value="NZ_BAAAQM010000031.1"/>
</dbReference>
<protein>
    <recommendedName>
        <fullName evidence="3">Ferredoxin</fullName>
    </recommendedName>
</protein>
<comment type="caution">
    <text evidence="1">The sequence shown here is derived from an EMBL/GenBank/DDBJ whole genome shotgun (WGS) entry which is preliminary data.</text>
</comment>
<accession>A0ABP5DRK2</accession>
<dbReference type="Proteomes" id="UP001499854">
    <property type="component" value="Unassembled WGS sequence"/>
</dbReference>
<evidence type="ECO:0000313" key="2">
    <source>
        <dbReference type="Proteomes" id="UP001499854"/>
    </source>
</evidence>
<proteinExistence type="predicted"/>
<evidence type="ECO:0000313" key="1">
    <source>
        <dbReference type="EMBL" id="GAA1983136.1"/>
    </source>
</evidence>
<sequence length="179" mass="20762">MLEDDGYWDPTPLVPDSTGAEYLQGYRLPSPDKYLRGRWEDRNWLNVPGPFYGANTDTCATGPTVAPHNILLDDDYQEFVFRQPRNERETLLVLGAAYSDPLSGYASDGDQHWTVDTVRAWWRERARVSEWIVRSGDTDGTYSEYSRFLDEGLEGYLRGYLFWLEERRAPDPRDNLPDL</sequence>
<dbReference type="EMBL" id="BAAAQM010000031">
    <property type="protein sequence ID" value="GAA1983136.1"/>
    <property type="molecule type" value="Genomic_DNA"/>
</dbReference>
<reference evidence="2" key="1">
    <citation type="journal article" date="2019" name="Int. J. Syst. Evol. Microbiol.">
        <title>The Global Catalogue of Microorganisms (GCM) 10K type strain sequencing project: providing services to taxonomists for standard genome sequencing and annotation.</title>
        <authorList>
            <consortium name="The Broad Institute Genomics Platform"/>
            <consortium name="The Broad Institute Genome Sequencing Center for Infectious Disease"/>
            <person name="Wu L."/>
            <person name="Ma J."/>
        </authorList>
    </citation>
    <scope>NUCLEOTIDE SEQUENCE [LARGE SCALE GENOMIC DNA]</scope>
    <source>
        <strain evidence="2">JCM 16013</strain>
    </source>
</reference>